<sequence>MVAIAGSGVAGSVVNYAGVLASFDVPADCTTLSAVAPVSVNWYAWVWAWAGYASAESLVILRLYDGSDLLEDRWSLDYLYTVVVGGKNTGDMTTQIPLSVSLTRTSQVPTTGKVGVFVEAWSGAGGVSGAGSKSSTVVSAITVSGT</sequence>
<organism evidence="1 2">
    <name type="scientific">Arthrobacter hankyongi</name>
    <dbReference type="NCBI Taxonomy" id="2904801"/>
    <lineage>
        <taxon>Bacteria</taxon>
        <taxon>Bacillati</taxon>
        <taxon>Actinomycetota</taxon>
        <taxon>Actinomycetes</taxon>
        <taxon>Micrococcales</taxon>
        <taxon>Micrococcaceae</taxon>
        <taxon>Arthrobacter</taxon>
    </lineage>
</organism>
<evidence type="ECO:0000313" key="1">
    <source>
        <dbReference type="EMBL" id="MCG2620881.1"/>
    </source>
</evidence>
<comment type="caution">
    <text evidence="1">The sequence shown here is derived from an EMBL/GenBank/DDBJ whole genome shotgun (WGS) entry which is preliminary data.</text>
</comment>
<proteinExistence type="predicted"/>
<evidence type="ECO:0000313" key="2">
    <source>
        <dbReference type="Proteomes" id="UP001165368"/>
    </source>
</evidence>
<keyword evidence="2" id="KW-1185">Reference proteome</keyword>
<name>A0ABS9L2J3_9MICC</name>
<dbReference type="RefSeq" id="WP_237817963.1">
    <property type="nucleotide sequence ID" value="NZ_JAKLTQ010000001.1"/>
</dbReference>
<dbReference type="Proteomes" id="UP001165368">
    <property type="component" value="Unassembled WGS sequence"/>
</dbReference>
<accession>A0ABS9L2J3</accession>
<protein>
    <submittedName>
        <fullName evidence="1">Uncharacterized protein</fullName>
    </submittedName>
</protein>
<dbReference type="EMBL" id="JAKLTQ010000001">
    <property type="protein sequence ID" value="MCG2620881.1"/>
    <property type="molecule type" value="Genomic_DNA"/>
</dbReference>
<gene>
    <name evidence="1" type="ORF">LVY72_03010</name>
</gene>
<reference evidence="1" key="1">
    <citation type="submission" date="2022-01" db="EMBL/GenBank/DDBJ databases">
        <authorList>
            <person name="Jo J.-H."/>
            <person name="Im W.-T."/>
        </authorList>
    </citation>
    <scope>NUCLEOTIDE SEQUENCE</scope>
    <source>
        <strain evidence="1">I2-34</strain>
    </source>
</reference>